<dbReference type="Pfam" id="PF14089">
    <property type="entry name" value="KbaA"/>
    <property type="match status" value="1"/>
</dbReference>
<feature type="transmembrane region" description="Helical" evidence="1">
    <location>
        <begin position="49"/>
        <end position="71"/>
    </location>
</feature>
<feature type="transmembrane region" description="Helical" evidence="1">
    <location>
        <begin position="114"/>
        <end position="133"/>
    </location>
</feature>
<protein>
    <submittedName>
        <fullName evidence="2">KinB signaling pathway activation protein</fullName>
    </submittedName>
</protein>
<dbReference type="RefSeq" id="WP_036580127.1">
    <property type="nucleotide sequence ID" value="NZ_KK082135.1"/>
</dbReference>
<dbReference type="Proteomes" id="UP000053750">
    <property type="component" value="Unassembled WGS sequence"/>
</dbReference>
<comment type="caution">
    <text evidence="2">The sequence shown here is derived from an EMBL/GenBank/DDBJ whole genome shotgun (WGS) entry which is preliminary data.</text>
</comment>
<feature type="transmembrane region" description="Helical" evidence="1">
    <location>
        <begin position="168"/>
        <end position="187"/>
    </location>
</feature>
<dbReference type="OrthoDB" id="2374256at2"/>
<sequence>MNLRKWFFLFWTTMAVGAVSTGVTGSILAWTDPTFDLKGLEGAGFNAGMMALTGLLFGAFAHMGFFAYLTLNYIALSIFRRSYLWTTLQAYTTIFGIFLFGYRLYENREALNGWIFWVLPVIITIAAWGVAVVKTKQTNKNALFPTLFLLIVGTMLEAWPSLSDDNNVQALIFMIVPLFACNAYQILMLHKLLKPAEAGSGGSAKPVACVNRRGLD</sequence>
<dbReference type="EMBL" id="JFHU01000090">
    <property type="protein sequence ID" value="EXX89608.1"/>
    <property type="molecule type" value="Genomic_DNA"/>
</dbReference>
<dbReference type="SMART" id="SM01251">
    <property type="entry name" value="KbaA"/>
    <property type="match status" value="1"/>
</dbReference>
<proteinExistence type="predicted"/>
<dbReference type="PIRSF" id="PIRSF029886">
    <property type="entry name" value="KBAA"/>
    <property type="match status" value="1"/>
</dbReference>
<accession>A0A9W5S2I0</accession>
<keyword evidence="3" id="KW-1185">Reference proteome</keyword>
<dbReference type="GO" id="GO:0045881">
    <property type="term" value="P:positive regulation of sporulation resulting in formation of a cellular spore"/>
    <property type="evidence" value="ECO:0007669"/>
    <property type="project" value="InterPro"/>
</dbReference>
<keyword evidence="1" id="KW-1133">Transmembrane helix</keyword>
<feature type="transmembrane region" description="Helical" evidence="1">
    <location>
        <begin position="83"/>
        <end position="102"/>
    </location>
</feature>
<gene>
    <name evidence="2" type="ORF">BG53_15135</name>
</gene>
<name>A0A9W5S2I0_9BACL</name>
<dbReference type="AlphaFoldDB" id="A0A9W5S2I0"/>
<organism evidence="2 3">
    <name type="scientific">Paenibacillus darwinianus</name>
    <dbReference type="NCBI Taxonomy" id="1380763"/>
    <lineage>
        <taxon>Bacteria</taxon>
        <taxon>Bacillati</taxon>
        <taxon>Bacillota</taxon>
        <taxon>Bacilli</taxon>
        <taxon>Bacillales</taxon>
        <taxon>Paenibacillaceae</taxon>
        <taxon>Paenibacillus</taxon>
    </lineage>
</organism>
<evidence type="ECO:0000256" key="1">
    <source>
        <dbReference type="SAM" id="Phobius"/>
    </source>
</evidence>
<evidence type="ECO:0000313" key="2">
    <source>
        <dbReference type="EMBL" id="EXX89608.1"/>
    </source>
</evidence>
<reference evidence="2 3" key="1">
    <citation type="submission" date="2014-02" db="EMBL/GenBank/DDBJ databases">
        <title>Genome sequence of Paenibacillus darwinianus reveals adaptive mechanisms for survival in Antarctic soils.</title>
        <authorList>
            <person name="Dsouza M."/>
            <person name="Taylor M.W."/>
            <person name="Turner S.J."/>
            <person name="Aislabie J."/>
        </authorList>
    </citation>
    <scope>NUCLEOTIDE SEQUENCE [LARGE SCALE GENOMIC DNA]</scope>
    <source>
        <strain evidence="2 3">CE1</strain>
    </source>
</reference>
<evidence type="ECO:0000313" key="3">
    <source>
        <dbReference type="Proteomes" id="UP000053750"/>
    </source>
</evidence>
<feature type="transmembrane region" description="Helical" evidence="1">
    <location>
        <begin position="142"/>
        <end position="162"/>
    </location>
</feature>
<keyword evidence="1" id="KW-0472">Membrane</keyword>
<dbReference type="InterPro" id="IPR024164">
    <property type="entry name" value="KinB-signalling_activ"/>
</dbReference>
<keyword evidence="1" id="KW-0812">Transmembrane</keyword>